<comment type="caution">
    <text evidence="14">The sequence shown here is derived from an EMBL/GenBank/DDBJ whole genome shotgun (WGS) entry which is preliminary data.</text>
</comment>
<dbReference type="PANTHER" id="PTHR24223">
    <property type="entry name" value="ATP-BINDING CASSETTE SUB-FAMILY C"/>
    <property type="match status" value="1"/>
</dbReference>
<dbReference type="InterPro" id="IPR044746">
    <property type="entry name" value="ABCC_6TM_D1"/>
</dbReference>
<evidence type="ECO:0000256" key="5">
    <source>
        <dbReference type="ARBA" id="ARBA00022737"/>
    </source>
</evidence>
<dbReference type="PROSITE" id="PS50929">
    <property type="entry name" value="ABC_TM1F"/>
    <property type="match status" value="2"/>
</dbReference>
<dbReference type="Pfam" id="PF00664">
    <property type="entry name" value="ABC_membrane"/>
    <property type="match status" value="2"/>
</dbReference>
<keyword evidence="11" id="KW-0732">Signal</keyword>
<dbReference type="Gene3D" id="3.40.50.300">
    <property type="entry name" value="P-loop containing nucleotide triphosphate hydrolases"/>
    <property type="match status" value="2"/>
</dbReference>
<reference evidence="14 15" key="1">
    <citation type="submission" date="2016-07" db="EMBL/GenBank/DDBJ databases">
        <title>Pervasive Adenine N6-methylation of Active Genes in Fungi.</title>
        <authorList>
            <consortium name="DOE Joint Genome Institute"/>
            <person name="Mondo S.J."/>
            <person name="Dannebaum R.O."/>
            <person name="Kuo R.C."/>
            <person name="Labutti K."/>
            <person name="Haridas S."/>
            <person name="Kuo A."/>
            <person name="Salamov A."/>
            <person name="Ahrendt S.R."/>
            <person name="Lipzen A."/>
            <person name="Sullivan W."/>
            <person name="Andreopoulos W.B."/>
            <person name="Clum A."/>
            <person name="Lindquist E."/>
            <person name="Daum C."/>
            <person name="Ramamoorthy G.K."/>
            <person name="Gryganskyi A."/>
            <person name="Culley D."/>
            <person name="Magnuson J.K."/>
            <person name="James T.Y."/>
            <person name="O'Malley M.A."/>
            <person name="Stajich J.E."/>
            <person name="Spatafora J.W."/>
            <person name="Visel A."/>
            <person name="Grigoriev I.V."/>
        </authorList>
    </citation>
    <scope>NUCLEOTIDE SEQUENCE [LARGE SCALE GENOMIC DNA]</scope>
    <source>
        <strain evidence="14 15">JEL800</strain>
    </source>
</reference>
<dbReference type="GO" id="GO:0140359">
    <property type="term" value="F:ABC-type transporter activity"/>
    <property type="evidence" value="ECO:0007669"/>
    <property type="project" value="InterPro"/>
</dbReference>
<feature type="transmembrane region" description="Helical" evidence="10">
    <location>
        <begin position="27"/>
        <end position="47"/>
    </location>
</feature>
<organism evidence="14 15">
    <name type="scientific">Rhizoclosmatium globosum</name>
    <dbReference type="NCBI Taxonomy" id="329046"/>
    <lineage>
        <taxon>Eukaryota</taxon>
        <taxon>Fungi</taxon>
        <taxon>Fungi incertae sedis</taxon>
        <taxon>Chytridiomycota</taxon>
        <taxon>Chytridiomycota incertae sedis</taxon>
        <taxon>Chytridiomycetes</taxon>
        <taxon>Chytridiales</taxon>
        <taxon>Chytriomycetaceae</taxon>
        <taxon>Rhizoclosmatium</taxon>
    </lineage>
</organism>
<protein>
    <recommendedName>
        <fullName evidence="16">P-loop containing nucleoside triphosphate hydrolase protein</fullName>
    </recommendedName>
</protein>
<evidence type="ECO:0000256" key="2">
    <source>
        <dbReference type="ARBA" id="ARBA00009726"/>
    </source>
</evidence>
<keyword evidence="8 10" id="KW-1133">Transmembrane helix</keyword>
<feature type="domain" description="ABC transporter" evidence="12">
    <location>
        <begin position="1141"/>
        <end position="1375"/>
    </location>
</feature>
<evidence type="ECO:0000313" key="14">
    <source>
        <dbReference type="EMBL" id="ORY45580.1"/>
    </source>
</evidence>
<dbReference type="FunFam" id="1.20.1560.10:FF:000006">
    <property type="entry name" value="ATP-binding cassette, sub-family C (CFTR/MRP), member 9"/>
    <property type="match status" value="1"/>
</dbReference>
<keyword evidence="5" id="KW-0677">Repeat</keyword>
<dbReference type="Pfam" id="PF00005">
    <property type="entry name" value="ABC_tran"/>
    <property type="match status" value="2"/>
</dbReference>
<dbReference type="Gene3D" id="1.20.1560.10">
    <property type="entry name" value="ABC transporter type 1, transmembrane domain"/>
    <property type="match status" value="2"/>
</dbReference>
<dbReference type="InterPro" id="IPR011527">
    <property type="entry name" value="ABC1_TM_dom"/>
</dbReference>
<evidence type="ECO:0008006" key="16">
    <source>
        <dbReference type="Google" id="ProtNLM"/>
    </source>
</evidence>
<feature type="domain" description="ABC transmembrane type-1" evidence="13">
    <location>
        <begin position="825"/>
        <end position="1102"/>
    </location>
</feature>
<evidence type="ECO:0000256" key="10">
    <source>
        <dbReference type="SAM" id="Phobius"/>
    </source>
</evidence>
<dbReference type="InterPro" id="IPR017871">
    <property type="entry name" value="ABC_transporter-like_CS"/>
</dbReference>
<dbReference type="SUPFAM" id="SSF52540">
    <property type="entry name" value="P-loop containing nucleoside triphosphate hydrolases"/>
    <property type="match status" value="2"/>
</dbReference>
<feature type="transmembrane region" description="Helical" evidence="10">
    <location>
        <begin position="428"/>
        <end position="449"/>
    </location>
</feature>
<keyword evidence="9 10" id="KW-0472">Membrane</keyword>
<feature type="transmembrane region" description="Helical" evidence="10">
    <location>
        <begin position="194"/>
        <end position="219"/>
    </location>
</feature>
<evidence type="ECO:0000313" key="15">
    <source>
        <dbReference type="Proteomes" id="UP000193642"/>
    </source>
</evidence>
<dbReference type="CDD" id="cd18579">
    <property type="entry name" value="ABC_6TM_ABCC_D1"/>
    <property type="match status" value="1"/>
</dbReference>
<feature type="transmembrane region" description="Helical" evidence="10">
    <location>
        <begin position="823"/>
        <end position="845"/>
    </location>
</feature>
<keyword evidence="7" id="KW-0067">ATP-binding</keyword>
<feature type="domain" description="ABC transporter" evidence="12">
    <location>
        <begin position="521"/>
        <end position="746"/>
    </location>
</feature>
<dbReference type="InterPro" id="IPR036640">
    <property type="entry name" value="ABC1_TM_sf"/>
</dbReference>
<dbReference type="PROSITE" id="PS50893">
    <property type="entry name" value="ABC_TRANSPORTER_2"/>
    <property type="match status" value="2"/>
</dbReference>
<dbReference type="CDD" id="cd03244">
    <property type="entry name" value="ABCC_MRP_domain2"/>
    <property type="match status" value="1"/>
</dbReference>
<dbReference type="GO" id="GO:0000329">
    <property type="term" value="C:fungal-type vacuole membrane"/>
    <property type="evidence" value="ECO:0007669"/>
    <property type="project" value="UniProtKB-ARBA"/>
</dbReference>
<evidence type="ECO:0000259" key="12">
    <source>
        <dbReference type="PROSITE" id="PS50893"/>
    </source>
</evidence>
<feature type="signal peptide" evidence="11">
    <location>
        <begin position="1"/>
        <end position="17"/>
    </location>
</feature>
<feature type="transmembrane region" description="Helical" evidence="10">
    <location>
        <begin position="1047"/>
        <end position="1066"/>
    </location>
</feature>
<dbReference type="CDD" id="cd03250">
    <property type="entry name" value="ABCC_MRP_domain1"/>
    <property type="match status" value="1"/>
</dbReference>
<evidence type="ECO:0000256" key="9">
    <source>
        <dbReference type="ARBA" id="ARBA00023136"/>
    </source>
</evidence>
<proteinExistence type="inferred from homology"/>
<feature type="transmembrane region" description="Helical" evidence="10">
    <location>
        <begin position="59"/>
        <end position="79"/>
    </location>
</feature>
<dbReference type="FunFam" id="1.20.1560.10:FF:000010">
    <property type="entry name" value="Multidrug resistance-associated ABC transporter"/>
    <property type="match status" value="1"/>
</dbReference>
<evidence type="ECO:0000256" key="4">
    <source>
        <dbReference type="ARBA" id="ARBA00022692"/>
    </source>
</evidence>
<dbReference type="GO" id="GO:0016887">
    <property type="term" value="F:ATP hydrolysis activity"/>
    <property type="evidence" value="ECO:0007669"/>
    <property type="project" value="InterPro"/>
</dbReference>
<accession>A0A1Y2CET8</accession>
<dbReference type="CDD" id="cd18603">
    <property type="entry name" value="ABC_6TM_MRP1_2_3_6_D2_like"/>
    <property type="match status" value="1"/>
</dbReference>
<gene>
    <name evidence="14" type="ORF">BCR33DRAFT_659120</name>
</gene>
<evidence type="ECO:0000256" key="6">
    <source>
        <dbReference type="ARBA" id="ARBA00022741"/>
    </source>
</evidence>
<feature type="transmembrane region" description="Helical" evidence="10">
    <location>
        <begin position="476"/>
        <end position="493"/>
    </location>
</feature>
<dbReference type="SUPFAM" id="SSF90123">
    <property type="entry name" value="ABC transporter transmembrane region"/>
    <property type="match status" value="2"/>
</dbReference>
<dbReference type="PANTHER" id="PTHR24223:SF443">
    <property type="entry name" value="MULTIDRUG-RESISTANCE LIKE PROTEIN 1, ISOFORM I"/>
    <property type="match status" value="1"/>
</dbReference>
<dbReference type="GO" id="GO:0005524">
    <property type="term" value="F:ATP binding"/>
    <property type="evidence" value="ECO:0007669"/>
    <property type="project" value="UniProtKB-KW"/>
</dbReference>
<comment type="subcellular location">
    <subcellularLocation>
        <location evidence="1">Vacuole membrane</location>
        <topology evidence="1">Multi-pass membrane protein</topology>
    </subcellularLocation>
</comment>
<keyword evidence="4 10" id="KW-0812">Transmembrane</keyword>
<dbReference type="EMBL" id="MCGO01000019">
    <property type="protein sequence ID" value="ORY45580.1"/>
    <property type="molecule type" value="Genomic_DNA"/>
</dbReference>
<name>A0A1Y2CET8_9FUNG</name>
<dbReference type="FunFam" id="3.40.50.300:FF:000074">
    <property type="entry name" value="Multidrug resistance-associated protein 5 isoform 1"/>
    <property type="match status" value="1"/>
</dbReference>
<keyword evidence="3" id="KW-0813">Transport</keyword>
<dbReference type="InterPro" id="IPR050173">
    <property type="entry name" value="ABC_transporter_C-like"/>
</dbReference>
<sequence>MTSLLSLIASLAALILAAISSSSSGSVTLAAAFSVAASIGAAASLYVEHTRLARASTGLMLYWLFAFIVWVIRIRTRFVLGQTDALVYVFIVQAVLNAVSFILENMTFVQDFETGKRVRPTPLGSNVNVFSRVTYWYMQPLLVKGAQKELELDDLWKPDRSQSSSAIINRFQVRWKAEIESAKGKDKKPWLIRALLLAFYPALIVGFFQYWISFICVFIQPMLLDSILSFIADPNGKNYMGYILAAAILLNGILNVTMNIQQFITSLGVGYQIRSALCTSIFRKSLNLTNTARQATSTGHINNMLAADTQHVMWFMVAFFDPIGIPVRIAVAIYFLWQQLGVACLAGLGVILLAIPIQAAIGKILMNRFDEKQSRGDVRIEVVNETLASIKLLKLYGWDTLFHKRVSDSRQEELKSIKSIGIMKSWETLVGSVAPLFVSLASFAVYSIINTAPDQALNASRIFVSLSLFNILSEPIMYLGWIFATGSACYISLNRMQEFLLLEELDDSNVKREIAKDGNVIAVKNGTFKWDAAAEESTLSDINTTVPQGSLTAVIGRVGTGKSSFISSLLGDMHKVSGEVRVSGSVAYVSQQAWIENATIRDNILFGSEYNEKKYQAVIDACALRRDLTLLVSGDMTEIGEKGVNLSGGQKQRLSLARAVYNDAEIYLLDDVLSAVDAHVDKHIFDNVIGPRGMLSGKTRVFVTHGVHHLPSCDKIIVIKDKTIEQQGSYQELIDQEGTFKVLIEEFAHDVVMEKEDGDDKTDSKDSIETKVVVDDKQVSVVKAEEVDEKEEEGKLMTKEEAGKGLAKASVFVKYMRAAGMSWVILSFVLLVGSQVATVGTGIWLTNWSSGSGTNTTGYYLGIYGFLVILASTLSLFTNLTMYVKVGQNAARVLHSNMLEGVMNSPMSFFDTNPLGRITNRFVGDIQIVDESLVETYVAFLTCIAQCIATVIVICSVTPYFLAVILPLIAVYYYLQNYYLKTAQALQRVSRLTNSPIYTLANTTFTGVSTVKAFNKTGKYIEKNNELQDAMQSTFLTSMTVGRWIQFRLEVLGAFISFGAAVFAVVQRNNISAGSAGLSIGYALQITQYLYQAMRTFGQFQNNGVSLERIFEYFELPSEAPQKTGLDDGVALAGWPNEGRVEFKDLKMRYREGTPLVLNGISVDVKGGEKVGIVGRTGAGKSSLSVALFRLSEADEGSIVIDGVDVSKLGLNLLRTKLTIIPQEAVLFGASVRDNIDPGHLYTDDQIWSALEASHLKSRFAGHEEGLEQKIKSGGENMSVGERQLFCLARAILRKTKILLLDEATAGIDLETDSLIQATIRREFADSTVLTIAHRIQTIMDSDKIMVLNAGRVEEMESPTELMKNPESAFAQLAAAAGVKEA</sequence>
<dbReference type="InterPro" id="IPR027417">
    <property type="entry name" value="P-loop_NTPase"/>
</dbReference>
<comment type="similarity">
    <text evidence="2">Belongs to the ABC transporter superfamily. ABCC family. Conjugate transporter (TC 3.A.1.208) subfamily.</text>
</comment>
<evidence type="ECO:0000256" key="7">
    <source>
        <dbReference type="ARBA" id="ARBA00022840"/>
    </source>
</evidence>
<feature type="chain" id="PRO_5013096032" description="P-loop containing nucleoside triphosphate hydrolase protein" evidence="11">
    <location>
        <begin position="18"/>
        <end position="1382"/>
    </location>
</feature>
<evidence type="ECO:0000256" key="1">
    <source>
        <dbReference type="ARBA" id="ARBA00004128"/>
    </source>
</evidence>
<dbReference type="InterPro" id="IPR003593">
    <property type="entry name" value="AAA+_ATPase"/>
</dbReference>
<feature type="transmembrane region" description="Helical" evidence="10">
    <location>
        <begin position="312"/>
        <end position="334"/>
    </location>
</feature>
<feature type="transmembrane region" description="Helical" evidence="10">
    <location>
        <begin position="857"/>
        <end position="877"/>
    </location>
</feature>
<evidence type="ECO:0000256" key="3">
    <source>
        <dbReference type="ARBA" id="ARBA00022448"/>
    </source>
</evidence>
<evidence type="ECO:0000256" key="8">
    <source>
        <dbReference type="ARBA" id="ARBA00022989"/>
    </source>
</evidence>
<evidence type="ECO:0000256" key="11">
    <source>
        <dbReference type="SAM" id="SignalP"/>
    </source>
</evidence>
<dbReference type="FunFam" id="3.40.50.300:FF:000997">
    <property type="entry name" value="Multidrug resistance-associated protein 1"/>
    <property type="match status" value="1"/>
</dbReference>
<evidence type="ECO:0000259" key="13">
    <source>
        <dbReference type="PROSITE" id="PS50929"/>
    </source>
</evidence>
<dbReference type="Proteomes" id="UP000193642">
    <property type="component" value="Unassembled WGS sequence"/>
</dbReference>
<dbReference type="SMART" id="SM00382">
    <property type="entry name" value="AAA"/>
    <property type="match status" value="2"/>
</dbReference>
<dbReference type="STRING" id="329046.A0A1Y2CET8"/>
<feature type="transmembrane region" description="Helical" evidence="10">
    <location>
        <begin position="85"/>
        <end position="103"/>
    </location>
</feature>
<dbReference type="InterPro" id="IPR003439">
    <property type="entry name" value="ABC_transporter-like_ATP-bd"/>
</dbReference>
<keyword evidence="6" id="KW-0547">Nucleotide-binding</keyword>
<feature type="domain" description="ABC transmembrane type-1" evidence="13">
    <location>
        <begin position="212"/>
        <end position="488"/>
    </location>
</feature>
<keyword evidence="15" id="KW-1185">Reference proteome</keyword>
<dbReference type="OrthoDB" id="6500128at2759"/>
<feature type="transmembrane region" description="Helical" evidence="10">
    <location>
        <begin position="960"/>
        <end position="980"/>
    </location>
</feature>
<dbReference type="PROSITE" id="PS00211">
    <property type="entry name" value="ABC_TRANSPORTER_1"/>
    <property type="match status" value="2"/>
</dbReference>
<feature type="transmembrane region" description="Helical" evidence="10">
    <location>
        <begin position="340"/>
        <end position="365"/>
    </location>
</feature>
<feature type="transmembrane region" description="Helical" evidence="10">
    <location>
        <begin position="239"/>
        <end position="257"/>
    </location>
</feature>